<evidence type="ECO:0000313" key="9">
    <source>
        <dbReference type="EMBL" id="OGG43347.1"/>
    </source>
</evidence>
<name>A0A1F6C3H7_HANXR</name>
<evidence type="ECO:0000313" key="10">
    <source>
        <dbReference type="Proteomes" id="UP000178606"/>
    </source>
</evidence>
<comment type="cofactor">
    <cofactor evidence="8">
        <name>a divalent metal cation</name>
        <dbReference type="ChEBI" id="CHEBI:60240"/>
    </cofactor>
    <text evidence="8">Binds 2 divalent metal cations per subunit.</text>
</comment>
<evidence type="ECO:0000256" key="5">
    <source>
        <dbReference type="ARBA" id="ARBA00022801"/>
    </source>
</evidence>
<gene>
    <name evidence="9" type="ORF">A3F84_24615</name>
</gene>
<feature type="active site" description="Proton acceptor" evidence="7">
    <location>
        <position position="211"/>
    </location>
</feature>
<keyword evidence="4 8" id="KW-0479">Metal-binding</keyword>
<feature type="binding site" evidence="8">
    <location>
        <position position="234"/>
    </location>
    <ligand>
        <name>Zn(2+)</name>
        <dbReference type="ChEBI" id="CHEBI:29105"/>
        <label>1</label>
    </ligand>
</feature>
<accession>A0A1F6C3H7</accession>
<feature type="binding site" evidence="8">
    <location>
        <position position="177"/>
    </location>
    <ligand>
        <name>Zn(2+)</name>
        <dbReference type="ChEBI" id="CHEBI:29105"/>
        <label>1</label>
    </ligand>
</feature>
<feature type="binding site" evidence="8">
    <location>
        <position position="177"/>
    </location>
    <ligand>
        <name>Zn(2+)</name>
        <dbReference type="ChEBI" id="CHEBI:29105"/>
        <label>2</label>
    </ligand>
</feature>
<feature type="binding site" evidence="8">
    <location>
        <position position="212"/>
    </location>
    <ligand>
        <name>Zn(2+)</name>
        <dbReference type="ChEBI" id="CHEBI:29105"/>
        <label>2</label>
    </ligand>
</feature>
<feature type="binding site" evidence="8">
    <location>
        <position position="321"/>
    </location>
    <ligand>
        <name>Zn(2+)</name>
        <dbReference type="ChEBI" id="CHEBI:29105"/>
        <label>2</label>
    </ligand>
</feature>
<dbReference type="CDD" id="cd05656">
    <property type="entry name" value="M42_Frv"/>
    <property type="match status" value="1"/>
</dbReference>
<dbReference type="Proteomes" id="UP000178606">
    <property type="component" value="Unassembled WGS sequence"/>
</dbReference>
<evidence type="ECO:0000256" key="6">
    <source>
        <dbReference type="PIRNR" id="PIRNR001123"/>
    </source>
</evidence>
<evidence type="ECO:0000256" key="2">
    <source>
        <dbReference type="ARBA" id="ARBA00022438"/>
    </source>
</evidence>
<dbReference type="PIRSF" id="PIRSF001123">
    <property type="entry name" value="PepA_GA"/>
    <property type="match status" value="1"/>
</dbReference>
<dbReference type="PANTHER" id="PTHR32481">
    <property type="entry name" value="AMINOPEPTIDASE"/>
    <property type="match status" value="1"/>
</dbReference>
<reference evidence="9 10" key="1">
    <citation type="journal article" date="2016" name="Nat. Commun.">
        <title>Thousands of microbial genomes shed light on interconnected biogeochemical processes in an aquifer system.</title>
        <authorList>
            <person name="Anantharaman K."/>
            <person name="Brown C.T."/>
            <person name="Hug L.A."/>
            <person name="Sharon I."/>
            <person name="Castelle C.J."/>
            <person name="Probst A.J."/>
            <person name="Thomas B.C."/>
            <person name="Singh A."/>
            <person name="Wilkins M.J."/>
            <person name="Karaoz U."/>
            <person name="Brodie E.L."/>
            <person name="Williams K.H."/>
            <person name="Hubbard S.S."/>
            <person name="Banfield J.F."/>
        </authorList>
    </citation>
    <scope>NUCLEOTIDE SEQUENCE [LARGE SCALE GENOMIC DNA]</scope>
    <source>
        <strain evidence="10">RIFCSPLOWO2_12_FULL_64_10</strain>
    </source>
</reference>
<dbReference type="GO" id="GO:0046872">
    <property type="term" value="F:metal ion binding"/>
    <property type="evidence" value="ECO:0007669"/>
    <property type="project" value="UniProtKB-UniRule"/>
</dbReference>
<evidence type="ECO:0000256" key="1">
    <source>
        <dbReference type="ARBA" id="ARBA00006272"/>
    </source>
</evidence>
<dbReference type="Gene3D" id="2.40.30.40">
    <property type="entry name" value="Peptidase M42, domain 2"/>
    <property type="match status" value="1"/>
</dbReference>
<organism evidence="9 10">
    <name type="scientific">Handelsmanbacteria sp. (strain RIFCSPLOWO2_12_FULL_64_10)</name>
    <dbReference type="NCBI Taxonomy" id="1817868"/>
    <lineage>
        <taxon>Bacteria</taxon>
        <taxon>Candidatus Handelsmaniibacteriota</taxon>
    </lineage>
</organism>
<evidence type="ECO:0000256" key="7">
    <source>
        <dbReference type="PIRSR" id="PIRSR001123-1"/>
    </source>
</evidence>
<dbReference type="EMBL" id="MFKF01000438">
    <property type="protein sequence ID" value="OGG43347.1"/>
    <property type="molecule type" value="Genomic_DNA"/>
</dbReference>
<evidence type="ECO:0000256" key="8">
    <source>
        <dbReference type="PIRSR" id="PIRSR001123-2"/>
    </source>
</evidence>
<dbReference type="Gene3D" id="3.40.630.10">
    <property type="entry name" value="Zn peptidases"/>
    <property type="match status" value="1"/>
</dbReference>
<comment type="similarity">
    <text evidence="1 6">Belongs to the peptidase M42 family.</text>
</comment>
<dbReference type="GO" id="GO:0004177">
    <property type="term" value="F:aminopeptidase activity"/>
    <property type="evidence" value="ECO:0007669"/>
    <property type="project" value="UniProtKB-UniRule"/>
</dbReference>
<dbReference type="GO" id="GO:0006508">
    <property type="term" value="P:proteolysis"/>
    <property type="evidence" value="ECO:0007669"/>
    <property type="project" value="UniProtKB-KW"/>
</dbReference>
<sequence length="354" mass="38400">MRQASLDFLTRLLEAPSPSGYEGPIREVYRAEVSGYADRVTTDVHGNVIAALNERGRPRIMLAGHCDELGFQVVHVDDKGFVYFQTVGGFDPGPIPGRKVRIHTSKGPVLGVIGKKLIHLMTSEERDKAPKVHEMWIDIGARSRKEALAVVSIGDPIPYDPNFEVLRKDLAVSKGFDNKMGVFVVAEAMRLVAGERRRLKGALFSVATVQEEVGLRGARTSAYGVDPAVGIAVDVTWATDHPDIDSRQAGRMEIGKGPVLVRGANVNPVVYDLLVSAAKREKIPYQVEAASGGTGTDANAMQLTRAGVATAVVSVPLRYMHTPVELLSLRDLEQAARLVAAFALRVDERTSFIP</sequence>
<evidence type="ECO:0000256" key="4">
    <source>
        <dbReference type="ARBA" id="ARBA00022723"/>
    </source>
</evidence>
<dbReference type="SUPFAM" id="SSF53187">
    <property type="entry name" value="Zn-dependent exopeptidases"/>
    <property type="match status" value="1"/>
</dbReference>
<dbReference type="InterPro" id="IPR051464">
    <property type="entry name" value="Peptidase_M42_aminopept"/>
</dbReference>
<keyword evidence="2" id="KW-0031">Aminopeptidase</keyword>
<dbReference type="PANTHER" id="PTHR32481:SF20">
    <property type="entry name" value="AMINOPEPTIDASE YSDC"/>
    <property type="match status" value="1"/>
</dbReference>
<dbReference type="AlphaFoldDB" id="A0A1F6C3H7"/>
<protein>
    <submittedName>
        <fullName evidence="9">Hydrolase</fullName>
    </submittedName>
</protein>
<keyword evidence="3" id="KW-0645">Protease</keyword>
<dbReference type="SUPFAM" id="SSF101821">
    <property type="entry name" value="Aminopeptidase/glucanase lid domain"/>
    <property type="match status" value="1"/>
</dbReference>
<evidence type="ECO:0000256" key="3">
    <source>
        <dbReference type="ARBA" id="ARBA00022670"/>
    </source>
</evidence>
<feature type="binding site" evidence="8">
    <location>
        <position position="65"/>
    </location>
    <ligand>
        <name>Zn(2+)</name>
        <dbReference type="ChEBI" id="CHEBI:29105"/>
        <label>1</label>
    </ligand>
</feature>
<dbReference type="InterPro" id="IPR023367">
    <property type="entry name" value="Peptidase_M42_dom2"/>
</dbReference>
<proteinExistence type="inferred from homology"/>
<keyword evidence="5 9" id="KW-0378">Hydrolase</keyword>
<dbReference type="InterPro" id="IPR008007">
    <property type="entry name" value="Peptidase_M42"/>
</dbReference>
<dbReference type="Pfam" id="PF05343">
    <property type="entry name" value="Peptidase_M42"/>
    <property type="match status" value="1"/>
</dbReference>
<comment type="caution">
    <text evidence="9">The sequence shown here is derived from an EMBL/GenBank/DDBJ whole genome shotgun (WGS) entry which is preliminary data.</text>
</comment>